<evidence type="ECO:0000256" key="3">
    <source>
        <dbReference type="ARBA" id="ARBA00022691"/>
    </source>
</evidence>
<evidence type="ECO:0000256" key="5">
    <source>
        <dbReference type="ARBA" id="ARBA00022898"/>
    </source>
</evidence>
<dbReference type="InterPro" id="IPR007197">
    <property type="entry name" value="rSAM"/>
</dbReference>
<feature type="modified residue" description="N6-(pyridoxal phosphate)lysine" evidence="9">
    <location>
        <position position="328"/>
    </location>
</feature>
<keyword evidence="3" id="KW-0949">S-adenosyl-L-methionine</keyword>
<evidence type="ECO:0000256" key="10">
    <source>
        <dbReference type="SAM" id="MobiDB-lite"/>
    </source>
</evidence>
<dbReference type="InterPro" id="IPR013785">
    <property type="entry name" value="Aldolase_TIM"/>
</dbReference>
<proteinExistence type="predicted"/>
<keyword evidence="4" id="KW-0479">Metal-binding</keyword>
<keyword evidence="2" id="KW-0004">4Fe-4S</keyword>
<gene>
    <name evidence="11" type="ORF">UY92_C0004G0070</name>
</gene>
<organism evidence="11 12">
    <name type="scientific">Candidatus Magasanikbacteria bacterium GW2011_GWA2_56_11</name>
    <dbReference type="NCBI Taxonomy" id="1619044"/>
    <lineage>
        <taxon>Bacteria</taxon>
        <taxon>Candidatus Magasanikiibacteriota</taxon>
    </lineage>
</organism>
<dbReference type="SUPFAM" id="SSF102114">
    <property type="entry name" value="Radical SAM enzymes"/>
    <property type="match status" value="1"/>
</dbReference>
<reference evidence="11 12" key="1">
    <citation type="journal article" date="2015" name="Nature">
        <title>rRNA introns, odd ribosomes, and small enigmatic genomes across a large radiation of phyla.</title>
        <authorList>
            <person name="Brown C.T."/>
            <person name="Hug L.A."/>
            <person name="Thomas B.C."/>
            <person name="Sharon I."/>
            <person name="Castelle C.J."/>
            <person name="Singh A."/>
            <person name="Wilkins M.J."/>
            <person name="Williams K.H."/>
            <person name="Banfield J.F."/>
        </authorList>
    </citation>
    <scope>NUCLEOTIDE SEQUENCE [LARGE SCALE GENOMIC DNA]</scope>
</reference>
<dbReference type="GO" id="GO:0046872">
    <property type="term" value="F:metal ion binding"/>
    <property type="evidence" value="ECO:0007669"/>
    <property type="project" value="UniProtKB-KW"/>
</dbReference>
<feature type="region of interest" description="Disordered" evidence="10">
    <location>
        <begin position="44"/>
        <end position="64"/>
    </location>
</feature>
<evidence type="ECO:0000256" key="8">
    <source>
        <dbReference type="ARBA" id="ARBA00023235"/>
    </source>
</evidence>
<dbReference type="InterPro" id="IPR058240">
    <property type="entry name" value="rSAM_sf"/>
</dbReference>
<evidence type="ECO:0000256" key="4">
    <source>
        <dbReference type="ARBA" id="ARBA00022723"/>
    </source>
</evidence>
<sequence length="355" mass="39575">MHPRGAAVANPEGALPEIVSPHLLRLIEKTGGAEGPIGRQFIAQPEAEKKHAGIGPSDPFDEDRNEAAPGLVYKYRGRFKPDGTVDYYGRGLWTVARHCASYCRFCFRGREIGAAKDDPGAKAAIRRSAFLSDRELETVFTFIKEHPELNEIIVSGGDPLFAPEAYFTKIVSGLADLQARGHLDIVRFGTRLPVQNPSLVRDWHYAYIGRIKNPYILLHVNHPAELAPATLAVLYRLRRESSAVILSQTVLLQGVNDQVEVLQELFNRLAIEGIRPYYLFQNDPVYWAKHFTVPTKDALNIWSELRPRLSGLAATVKFTIEKEGALGKIPVPEAGAWDFDDSGFRDFSGKWTANL</sequence>
<comment type="caution">
    <text evidence="11">The sequence shown here is derived from an EMBL/GenBank/DDBJ whole genome shotgun (WGS) entry which is preliminary data.</text>
</comment>
<evidence type="ECO:0000256" key="1">
    <source>
        <dbReference type="ARBA" id="ARBA00001933"/>
    </source>
</evidence>
<dbReference type="PANTHER" id="PTHR30538">
    <property type="entry name" value="LYSINE 2,3-AMINOMUTASE-RELATED"/>
    <property type="match status" value="1"/>
</dbReference>
<dbReference type="STRING" id="1619044.UY92_C0004G0070"/>
<comment type="cofactor">
    <cofactor evidence="1 9">
        <name>pyridoxal 5'-phosphate</name>
        <dbReference type="ChEBI" id="CHEBI:597326"/>
    </cofactor>
</comment>
<dbReference type="GO" id="GO:0016853">
    <property type="term" value="F:isomerase activity"/>
    <property type="evidence" value="ECO:0007669"/>
    <property type="project" value="UniProtKB-KW"/>
</dbReference>
<protein>
    <submittedName>
        <fullName evidence="11">Lysine 2,3-aminomutase YodO family protein</fullName>
    </submittedName>
</protein>
<dbReference type="GO" id="GO:0051539">
    <property type="term" value="F:4 iron, 4 sulfur cluster binding"/>
    <property type="evidence" value="ECO:0007669"/>
    <property type="project" value="UniProtKB-KW"/>
</dbReference>
<evidence type="ECO:0000256" key="7">
    <source>
        <dbReference type="ARBA" id="ARBA00023014"/>
    </source>
</evidence>
<dbReference type="Gene3D" id="3.20.20.70">
    <property type="entry name" value="Aldolase class I"/>
    <property type="match status" value="1"/>
</dbReference>
<evidence type="ECO:0000256" key="2">
    <source>
        <dbReference type="ARBA" id="ARBA00022485"/>
    </source>
</evidence>
<keyword evidence="5 9" id="KW-0663">Pyridoxal phosphate</keyword>
<evidence type="ECO:0000313" key="12">
    <source>
        <dbReference type="Proteomes" id="UP000033870"/>
    </source>
</evidence>
<evidence type="ECO:0000313" key="11">
    <source>
        <dbReference type="EMBL" id="KKW42734.1"/>
    </source>
</evidence>
<accession>A0A0G2BB41</accession>
<dbReference type="EMBL" id="LCRX01000004">
    <property type="protein sequence ID" value="KKW42734.1"/>
    <property type="molecule type" value="Genomic_DNA"/>
</dbReference>
<keyword evidence="6" id="KW-0408">Iron</keyword>
<dbReference type="Proteomes" id="UP000033870">
    <property type="component" value="Unassembled WGS sequence"/>
</dbReference>
<keyword evidence="8" id="KW-0413">Isomerase</keyword>
<evidence type="ECO:0000256" key="9">
    <source>
        <dbReference type="PIRSR" id="PIRSR603739-50"/>
    </source>
</evidence>
<keyword evidence="7" id="KW-0411">Iron-sulfur</keyword>
<dbReference type="SFLD" id="SFLDS00029">
    <property type="entry name" value="Radical_SAM"/>
    <property type="match status" value="1"/>
</dbReference>
<dbReference type="PANTHER" id="PTHR30538:SF1">
    <property type="entry name" value="L-LYSINE 2,3-AMINOMUTASE"/>
    <property type="match status" value="1"/>
</dbReference>
<name>A0A0G2BB41_9BACT</name>
<dbReference type="AlphaFoldDB" id="A0A0G2BB41"/>
<evidence type="ECO:0000256" key="6">
    <source>
        <dbReference type="ARBA" id="ARBA00023004"/>
    </source>
</evidence>
<dbReference type="InterPro" id="IPR003739">
    <property type="entry name" value="Lys_aminomutase/Glu_NH3_mut"/>
</dbReference>